<evidence type="ECO:0000256" key="2">
    <source>
        <dbReference type="SAM" id="Phobius"/>
    </source>
</evidence>
<feature type="region of interest" description="Disordered" evidence="1">
    <location>
        <begin position="297"/>
        <end position="322"/>
    </location>
</feature>
<evidence type="ECO:0008006" key="5">
    <source>
        <dbReference type="Google" id="ProtNLM"/>
    </source>
</evidence>
<feature type="transmembrane region" description="Helical" evidence="2">
    <location>
        <begin position="147"/>
        <end position="168"/>
    </location>
</feature>
<accession>A0ABU2MHQ0</accession>
<evidence type="ECO:0000313" key="4">
    <source>
        <dbReference type="Proteomes" id="UP001183246"/>
    </source>
</evidence>
<comment type="caution">
    <text evidence="3">The sequence shown here is derived from an EMBL/GenBank/DDBJ whole genome shotgun (WGS) entry which is preliminary data.</text>
</comment>
<feature type="transmembrane region" description="Helical" evidence="2">
    <location>
        <begin position="93"/>
        <end position="126"/>
    </location>
</feature>
<feature type="compositionally biased region" description="Gly residues" evidence="1">
    <location>
        <begin position="312"/>
        <end position="322"/>
    </location>
</feature>
<sequence length="322" mass="31903">MSADRQPNLPPGLAPGQPRPGPPHGGTPPPFPPAPAAGPQSAATALPPPGGFAAVSPQRPLPPPAPGGWGGHPGAPGGWPPPYAGPRNATGTAALVLGVIAATLCWTFVFSVLGLVLGVLAVILGLIGTGRARRGTATNRGVALGGVWTGAGAAAVSAVLTVLFVIWVTDPIVVESEAGSAHLAGAGDEVVFEDGLVVSLAAPERDAADGTVTITVRIANEGGGEADLDGAEFDAFVNEDRLGEGQLWRGADWPATLASGASAEVDYRVELPTPETAVVSVDFAPGDEYEFAFWDLDLPGGGSGGDPDDGSGDTGGSGGVEA</sequence>
<name>A0ABU2MHQ0_9ACTN</name>
<feature type="compositionally biased region" description="Gly residues" evidence="1">
    <location>
        <begin position="67"/>
        <end position="77"/>
    </location>
</feature>
<dbReference type="Gene3D" id="2.60.40.10">
    <property type="entry name" value="Immunoglobulins"/>
    <property type="match status" value="1"/>
</dbReference>
<keyword evidence="2" id="KW-0472">Membrane</keyword>
<organism evidence="3 4">
    <name type="scientific">Streptomyces litchfieldiae</name>
    <dbReference type="NCBI Taxonomy" id="3075543"/>
    <lineage>
        <taxon>Bacteria</taxon>
        <taxon>Bacillati</taxon>
        <taxon>Actinomycetota</taxon>
        <taxon>Actinomycetes</taxon>
        <taxon>Kitasatosporales</taxon>
        <taxon>Streptomycetaceae</taxon>
        <taxon>Streptomyces</taxon>
    </lineage>
</organism>
<dbReference type="Proteomes" id="UP001183246">
    <property type="component" value="Unassembled WGS sequence"/>
</dbReference>
<evidence type="ECO:0000256" key="1">
    <source>
        <dbReference type="SAM" id="MobiDB-lite"/>
    </source>
</evidence>
<gene>
    <name evidence="3" type="ORF">RM590_00345</name>
</gene>
<reference evidence="4" key="1">
    <citation type="submission" date="2023-07" db="EMBL/GenBank/DDBJ databases">
        <title>30 novel species of actinomycetes from the DSMZ collection.</title>
        <authorList>
            <person name="Nouioui I."/>
        </authorList>
    </citation>
    <scope>NUCLEOTIDE SEQUENCE [LARGE SCALE GENOMIC DNA]</scope>
    <source>
        <strain evidence="4">DSM 44938</strain>
    </source>
</reference>
<keyword evidence="2" id="KW-0812">Transmembrane</keyword>
<feature type="compositionally biased region" description="Pro residues" evidence="1">
    <location>
        <begin position="8"/>
        <end position="36"/>
    </location>
</feature>
<dbReference type="InterPro" id="IPR013783">
    <property type="entry name" value="Ig-like_fold"/>
</dbReference>
<proteinExistence type="predicted"/>
<feature type="region of interest" description="Disordered" evidence="1">
    <location>
        <begin position="1"/>
        <end position="83"/>
    </location>
</feature>
<dbReference type="RefSeq" id="WP_311702218.1">
    <property type="nucleotide sequence ID" value="NZ_JAVREL010000001.1"/>
</dbReference>
<evidence type="ECO:0000313" key="3">
    <source>
        <dbReference type="EMBL" id="MDT0341117.1"/>
    </source>
</evidence>
<keyword evidence="2" id="KW-1133">Transmembrane helix</keyword>
<keyword evidence="4" id="KW-1185">Reference proteome</keyword>
<dbReference type="EMBL" id="JAVREL010000001">
    <property type="protein sequence ID" value="MDT0341117.1"/>
    <property type="molecule type" value="Genomic_DNA"/>
</dbReference>
<protein>
    <recommendedName>
        <fullName evidence="5">DUF4190 domain-containing protein</fullName>
    </recommendedName>
</protein>